<proteinExistence type="predicted"/>
<feature type="compositionally biased region" description="Basic and acidic residues" evidence="3">
    <location>
        <begin position="364"/>
        <end position="373"/>
    </location>
</feature>
<dbReference type="InterPro" id="IPR003591">
    <property type="entry name" value="Leu-rich_rpt_typical-subtyp"/>
</dbReference>
<dbReference type="AlphaFoldDB" id="A0A833RRZ6"/>
<dbReference type="PANTHER" id="PTHR24366">
    <property type="entry name" value="IG(IMMUNOGLOBULIN) AND LRR(LEUCINE RICH REPEAT) DOMAINS"/>
    <property type="match status" value="1"/>
</dbReference>
<dbReference type="Pfam" id="PF13855">
    <property type="entry name" value="LRR_8"/>
    <property type="match status" value="1"/>
</dbReference>
<dbReference type="SUPFAM" id="SSF52058">
    <property type="entry name" value="L domain-like"/>
    <property type="match status" value="1"/>
</dbReference>
<dbReference type="EMBL" id="WNWW01000763">
    <property type="protein sequence ID" value="KAF3422161.1"/>
    <property type="molecule type" value="Genomic_DNA"/>
</dbReference>
<keyword evidence="4" id="KW-0732">Signal</keyword>
<sequence>MGGIVGLLLYIALCASVGGVQGACRQLENNDMIEYLCTGGQLSDLNDLPSETGKIRIFNMPIGRITADTFSRFGSDLWVLGCSHCGITDIDPNAFQHLNNLQQLSFDNNYLTTIKKSWFKSLDYLTYLDVNYNNIESIEAGVFENLPSLVELRLSGNRLECLNLASMSNLKELRRIFLTENPEFKCPNAVSAFLESRGVSFEKDPDWNRFPTDLITAEVPYDIYYEESMEEPSTSLPVFRERLHLTTTASPTVASTVSYVPPKFHTTEEVVYRPYNTPDWRTISGTTTVPHDNGPETTTLSYDEDQNIRAPYTPPRTIAPIEDEKYSQRETVQYGSQDTTTLSSWPRTSESASASNEYPVYPPHRNEDKHYTEQPDNSRLPNSHLLAPGQDDRHQTMPPYVDFDAERIDPYYGADWSERNTVRGPSNVEYPPVSIPSVVEYPPVSVPSVESRAPEYSVPSVDSSDTTNSIQSIPRVPTAMIQPAHPDNVYQPPYYEPTITVHSPPLITNQPQQENTTPGIGPIETTTDKPLPNCPTRNLSSSNRGSVAVIIVSLVLACRVLVEGF</sequence>
<evidence type="ECO:0000256" key="2">
    <source>
        <dbReference type="ARBA" id="ARBA00022737"/>
    </source>
</evidence>
<keyword evidence="2" id="KW-0677">Repeat</keyword>
<comment type="caution">
    <text evidence="5">The sequence shown here is derived from an EMBL/GenBank/DDBJ whole genome shotgun (WGS) entry which is preliminary data.</text>
</comment>
<feature type="region of interest" description="Disordered" evidence="3">
    <location>
        <begin position="277"/>
        <end position="394"/>
    </location>
</feature>
<feature type="signal peptide" evidence="4">
    <location>
        <begin position="1"/>
        <end position="22"/>
    </location>
</feature>
<reference evidence="5" key="1">
    <citation type="submission" date="2019-11" db="EMBL/GenBank/DDBJ databases">
        <title>The nuclear and mitochondrial genomes of Frieseomelitta varia - a highly eusocial stingless bee (Meliponini) with a permanently sterile worker caste.</title>
        <authorList>
            <person name="Freitas F.C.P."/>
            <person name="Lourenco A.P."/>
            <person name="Nunes F.M.F."/>
            <person name="Paschoal A.R."/>
            <person name="Abreu F.C.P."/>
            <person name="Barbin F.O."/>
            <person name="Bataglia L."/>
            <person name="Cardoso-Junior C.A.M."/>
            <person name="Cervoni M.S."/>
            <person name="Silva S.R."/>
            <person name="Dalarmi F."/>
            <person name="Del Lama M.A."/>
            <person name="Depintor T.S."/>
            <person name="Ferreira K.M."/>
            <person name="Goria P.S."/>
            <person name="Jaskot M.C."/>
            <person name="Lago D.C."/>
            <person name="Luna-Lucena D."/>
            <person name="Moda L.M."/>
            <person name="Nascimento L."/>
            <person name="Pedrino M."/>
            <person name="Rabico F.O."/>
            <person name="Sanches F.C."/>
            <person name="Santos D.E."/>
            <person name="Santos C.G."/>
            <person name="Vieira J."/>
            <person name="Lopes T.F."/>
            <person name="Barchuk A.R."/>
            <person name="Hartfelder K."/>
            <person name="Simoes Z.L.P."/>
            <person name="Bitondi M.M.G."/>
            <person name="Pinheiro D.G."/>
        </authorList>
    </citation>
    <scope>NUCLEOTIDE SEQUENCE</scope>
    <source>
        <strain evidence="5">USP_RPSP 00005682</strain>
        <tissue evidence="5">Whole individual</tissue>
    </source>
</reference>
<keyword evidence="1" id="KW-0433">Leucine-rich repeat</keyword>
<dbReference type="Gene3D" id="3.80.10.10">
    <property type="entry name" value="Ribonuclease Inhibitor"/>
    <property type="match status" value="1"/>
</dbReference>
<protein>
    <submittedName>
        <fullName evidence="5">Uncharacterized protein</fullName>
    </submittedName>
</protein>
<feature type="region of interest" description="Disordered" evidence="3">
    <location>
        <begin position="511"/>
        <end position="541"/>
    </location>
</feature>
<feature type="compositionally biased region" description="Polar residues" evidence="3">
    <location>
        <begin position="283"/>
        <end position="301"/>
    </location>
</feature>
<feature type="compositionally biased region" description="Low complexity" evidence="3">
    <location>
        <begin position="516"/>
        <end position="525"/>
    </location>
</feature>
<dbReference type="SMART" id="SM00369">
    <property type="entry name" value="LRR_TYP"/>
    <property type="match status" value="3"/>
</dbReference>
<name>A0A833RRZ6_9HYME</name>
<organism evidence="5 6">
    <name type="scientific">Frieseomelitta varia</name>
    <dbReference type="NCBI Taxonomy" id="561572"/>
    <lineage>
        <taxon>Eukaryota</taxon>
        <taxon>Metazoa</taxon>
        <taxon>Ecdysozoa</taxon>
        <taxon>Arthropoda</taxon>
        <taxon>Hexapoda</taxon>
        <taxon>Insecta</taxon>
        <taxon>Pterygota</taxon>
        <taxon>Neoptera</taxon>
        <taxon>Endopterygota</taxon>
        <taxon>Hymenoptera</taxon>
        <taxon>Apocrita</taxon>
        <taxon>Aculeata</taxon>
        <taxon>Apoidea</taxon>
        <taxon>Anthophila</taxon>
        <taxon>Apidae</taxon>
        <taxon>Frieseomelitta</taxon>
    </lineage>
</organism>
<keyword evidence="6" id="KW-1185">Reference proteome</keyword>
<dbReference type="OrthoDB" id="676979at2759"/>
<dbReference type="PANTHER" id="PTHR24366:SF170">
    <property type="entry name" value="RE50361P"/>
    <property type="match status" value="1"/>
</dbReference>
<dbReference type="InterPro" id="IPR001611">
    <property type="entry name" value="Leu-rich_rpt"/>
</dbReference>
<evidence type="ECO:0000256" key="3">
    <source>
        <dbReference type="SAM" id="MobiDB-lite"/>
    </source>
</evidence>
<feature type="chain" id="PRO_5032871589" evidence="4">
    <location>
        <begin position="23"/>
        <end position="565"/>
    </location>
</feature>
<evidence type="ECO:0000313" key="5">
    <source>
        <dbReference type="EMBL" id="KAF3422161.1"/>
    </source>
</evidence>
<dbReference type="Proteomes" id="UP000655588">
    <property type="component" value="Unassembled WGS sequence"/>
</dbReference>
<accession>A0A833RRZ6</accession>
<evidence type="ECO:0000256" key="4">
    <source>
        <dbReference type="SAM" id="SignalP"/>
    </source>
</evidence>
<evidence type="ECO:0000256" key="1">
    <source>
        <dbReference type="ARBA" id="ARBA00022614"/>
    </source>
</evidence>
<dbReference type="InterPro" id="IPR032675">
    <property type="entry name" value="LRR_dom_sf"/>
</dbReference>
<evidence type="ECO:0000313" key="6">
    <source>
        <dbReference type="Proteomes" id="UP000655588"/>
    </source>
</evidence>
<gene>
    <name evidence="5" type="ORF">E2986_04769</name>
</gene>
<feature type="compositionally biased region" description="Polar residues" evidence="3">
    <location>
        <begin position="329"/>
        <end position="356"/>
    </location>
</feature>